<dbReference type="Proteomes" id="UP001562425">
    <property type="component" value="Unassembled WGS sequence"/>
</dbReference>
<comment type="caution">
    <text evidence="2">The sequence shown here is derived from an EMBL/GenBank/DDBJ whole genome shotgun (WGS) entry which is preliminary data.</text>
</comment>
<gene>
    <name evidence="2" type="ORF">pipiens_000524</name>
</gene>
<organism evidence="2 3">
    <name type="scientific">Culex pipiens pipiens</name>
    <name type="common">Northern house mosquito</name>
    <dbReference type="NCBI Taxonomy" id="38569"/>
    <lineage>
        <taxon>Eukaryota</taxon>
        <taxon>Metazoa</taxon>
        <taxon>Ecdysozoa</taxon>
        <taxon>Arthropoda</taxon>
        <taxon>Hexapoda</taxon>
        <taxon>Insecta</taxon>
        <taxon>Pterygota</taxon>
        <taxon>Neoptera</taxon>
        <taxon>Endopterygota</taxon>
        <taxon>Diptera</taxon>
        <taxon>Nematocera</taxon>
        <taxon>Culicoidea</taxon>
        <taxon>Culicidae</taxon>
        <taxon>Culicinae</taxon>
        <taxon>Culicini</taxon>
        <taxon>Culex</taxon>
        <taxon>Culex</taxon>
    </lineage>
</organism>
<protein>
    <recommendedName>
        <fullName evidence="1">Deoxynucleoside kinase domain-containing protein</fullName>
    </recommendedName>
</protein>
<dbReference type="InterPro" id="IPR031314">
    <property type="entry name" value="DNK_dom"/>
</dbReference>
<evidence type="ECO:0000259" key="1">
    <source>
        <dbReference type="Pfam" id="PF01712"/>
    </source>
</evidence>
<dbReference type="SUPFAM" id="SSF52540">
    <property type="entry name" value="P-loop containing nucleoside triphosphate hydrolases"/>
    <property type="match status" value="1"/>
</dbReference>
<sequence>MLLSLLEVCDGAVDEEPRTFRFQIRHRRIPNRAPRNSIGGSWLWDYIRLYELDQVMRQTDVVFSTILTAIGEGKKLTDEQKTLIESRFKSVEDCQREAPNAVWLFHQNVDVDRFNREACSFTMSGVFRVGVRFLNRSTPVKPILESRVCGPLTISSCHISGKTMRGSKLSKPAPFPYLEKEYSALQACKDVLFKSTTSRFDENTKVVVVDGPIAAGKSAFAKELAGELDMKYFPEATMDSYYINSYGYDLRKLDPQMPANMQSFDVAKFLQDPKHRNVATFQLRMLIQRYSQYIDALAHLFSTGEGVVLDRSVYSDMVFVEAMYKNGFLSKGARSVYYELVKNTFAELMKPHLVIYLDVPVNIVKDRIKKRASPAEVNSPALTDQYLQDIEHIYKQQYLKDISTHAELLVYDWSDYGETEVVVEDIERINFDRFDKDDTHMRDWRMENEEDWTEARARYMNKPDLMNYFNVPRYDVPELIVSPEDFKAWYDIWSEAPGMKYRKGYNDECGDDGILTKTKLDFRNTL</sequence>
<proteinExistence type="predicted"/>
<dbReference type="FunFam" id="3.40.50.300:FF:001768">
    <property type="entry name" value="NADH dehydrogenase [ubiquinone] 1 alpha subcomplex subunit 10, mitochondrial"/>
    <property type="match status" value="1"/>
</dbReference>
<feature type="non-terminal residue" evidence="2">
    <location>
        <position position="526"/>
    </location>
</feature>
<reference evidence="2 3" key="1">
    <citation type="submission" date="2024-05" db="EMBL/GenBank/DDBJ databases">
        <title>Culex pipiens pipiens assembly and annotation.</title>
        <authorList>
            <person name="Alout H."/>
            <person name="Durand T."/>
        </authorList>
    </citation>
    <scope>NUCLEOTIDE SEQUENCE [LARGE SCALE GENOMIC DNA]</scope>
    <source>
        <strain evidence="2">HA-2024</strain>
        <tissue evidence="2">Whole body</tissue>
    </source>
</reference>
<name>A0ABD1CQY6_CULPP</name>
<dbReference type="PANTHER" id="PTHR10513:SF15">
    <property type="entry name" value="NADH DEHYDROGENASE [UBIQUINONE] 1 ALPHA SUBCOMPLEX SUBUNIT 10, MITOCHONDRIAL"/>
    <property type="match status" value="1"/>
</dbReference>
<dbReference type="Pfam" id="PF01712">
    <property type="entry name" value="dNK"/>
    <property type="match status" value="1"/>
</dbReference>
<dbReference type="InterPro" id="IPR027417">
    <property type="entry name" value="P-loop_NTPase"/>
</dbReference>
<dbReference type="EMBL" id="JBEHCU010010050">
    <property type="protein sequence ID" value="KAL1378847.1"/>
    <property type="molecule type" value="Genomic_DNA"/>
</dbReference>
<dbReference type="PANTHER" id="PTHR10513">
    <property type="entry name" value="DEOXYNUCLEOSIDE KINASE"/>
    <property type="match status" value="1"/>
</dbReference>
<evidence type="ECO:0000313" key="3">
    <source>
        <dbReference type="Proteomes" id="UP001562425"/>
    </source>
</evidence>
<keyword evidence="3" id="KW-1185">Reference proteome</keyword>
<dbReference type="InterPro" id="IPR050566">
    <property type="entry name" value="Deoxyribonucleoside_kinase"/>
</dbReference>
<dbReference type="Gene3D" id="3.40.50.300">
    <property type="entry name" value="P-loop containing nucleotide triphosphate hydrolases"/>
    <property type="match status" value="1"/>
</dbReference>
<accession>A0ABD1CQY6</accession>
<evidence type="ECO:0000313" key="2">
    <source>
        <dbReference type="EMBL" id="KAL1378847.1"/>
    </source>
</evidence>
<feature type="domain" description="Deoxynucleoside kinase" evidence="1">
    <location>
        <begin position="208"/>
        <end position="439"/>
    </location>
</feature>
<dbReference type="AlphaFoldDB" id="A0ABD1CQY6"/>